<keyword evidence="6" id="KW-0808">Transferase</keyword>
<dbReference type="CDD" id="cd01287">
    <property type="entry name" value="FabA"/>
    <property type="match status" value="1"/>
</dbReference>
<dbReference type="PROSITE" id="PS52004">
    <property type="entry name" value="KS3_2"/>
    <property type="match status" value="1"/>
</dbReference>
<evidence type="ECO:0000313" key="13">
    <source>
        <dbReference type="Proteomes" id="UP001595833"/>
    </source>
</evidence>
<name>A0ABV9Y102_9PSEU</name>
<keyword evidence="10" id="KW-0456">Lyase</keyword>
<dbReference type="SMART" id="SM00825">
    <property type="entry name" value="PKS_KS"/>
    <property type="match status" value="1"/>
</dbReference>
<keyword evidence="5" id="KW-0597">Phosphoprotein</keyword>
<dbReference type="Gene3D" id="3.40.47.10">
    <property type="match status" value="2"/>
</dbReference>
<comment type="caution">
    <text evidence="12">The sequence shown here is derived from an EMBL/GenBank/DDBJ whole genome shotgun (WGS) entry which is preliminary data.</text>
</comment>
<keyword evidence="3" id="KW-0596">Phosphopantetheine</keyword>
<dbReference type="InterPro" id="IPR016039">
    <property type="entry name" value="Thiolase-like"/>
</dbReference>
<dbReference type="SUPFAM" id="SSF52151">
    <property type="entry name" value="FabD/lysophospholipase-like"/>
    <property type="match status" value="1"/>
</dbReference>
<dbReference type="PANTHER" id="PTHR43074:SF1">
    <property type="entry name" value="BETA-KETOACYL SYNTHASE FAMILY PROTEIN-RELATED"/>
    <property type="match status" value="1"/>
</dbReference>
<sequence length="1972" mass="207769">MTSAPVAVVGRGCVLPGALTPDALWDLVRSGRTALAPAPPGVEPVGAVGGFVTGFEDVFDPTGLTPDEADPTTCWTLHAARQAFAEVAQHGLAARTGVVLGNLAFPTPSFAAYAESFWREGAAGARGAAGSRFHSTAPARLTARVLGLGGGTLTLDAACASSLYALKIGCDRLHAGEADLVLAGGVNGADSLLVHKGFGALGALSPTGRSRPFHRDADGLLPAQGAALVALMRLDDAVARGLAVHGVVRGIGLGNDGRGRGLLAPDRTGQVRAMRAAYAAAGLGPESVSLVECHATGTAIGDAVELHGVAEVFSGCADVPIGSLKANLGHLVTAAGAAGLIKVMAAMRAGVRPPSPGADEPSPVLAGTPLRVLSAAEEWPGMRRAAISAFGFGGNNAHVVLDPGDVGPTAEPVTGQEPQRRRVAIVAVGARVGDGRDTADFTAALLDGRPVAPARTGIEIRLDGVAFPPRDLAAALPQQVLALEAAREAAAGVRLDPDRTAVVMGAGGDPEAARHGARWRMPEAADAFGPELDAPAALGLMGNVVANRIGSQLDLRGPCFTVFDEEASGTTALRLATHAIALGEADSALVGAVDLSAEPIHRAVSREGEAGDGAIVLVLKELTRARADGDAVLATLDDQVDARLVVGDGGYDPTTRFGEPHAAVDALALAAATLALHHRAVPDPEGPAAPWLSQHTARVGPVGLRAVDAGGWSATEAPGLRIFSGRDRADVVRALDAGHESSDGPARLVVSGPLSAARAWLAGSGPRPRGVAFADRPLGGDVALVFTGGAASYRGMGRGLALALPGLTAEVSERFGEAIDDVSATFLPDTAEQTVLSRVLGASWLSQLHARLSLDVLGLNPRATIGYSSGENNALLALGAWPDTESLLRDTRDSPLFRDELVGDFAAVRRWWRRTGITGTRWRAHLLGGDVERVRAAVDGERAVHLMSVNSPDSCTVGGEEGACERFLERLRPDYAVPLTYDVAAHAPVLEEVADAWRALHHRPTKPVPGVRFYTTGTADWFHADADAAANALTRQALGTMQFAATVQRSWHDGVRVFVEHGPRALCTGWIDTTLRGREHLALALDPGAGDDVEHITDAVVQLLAAGVGVDHEHWTRLIGAAHRPPVSPGRTTTVPAHPPLISFPEPAVDAPVAAAPERERALDPRIVAALTGALGTTARGTTAAAVLGGIHATTTRTHLAVLTGLDQLHQRYLAVSARAVQAASVSMSADRPLFDRATLEHLAHGEVSAVLGPRFAELDERPRQTRMPRPPMLLADRVLDLDGEPASMGRGVIRTETDVLHDSWYLDPCGRMPAGLMLEAGQADLLLISWLGADLRHDGDRVYRLLGCELTFHDSPPVPGDTLRFRISVDGHADHDGTHLFFFHYDCHTDDRLRLTVRHGQAGFFTDEQLAGTGGLLWDPAALRPTEPHTPATGPACSFDDDRVRAFSRGDLAACFGHDWEITGAHVRTPRITDERALLLDRVTTFDPAGGPLGRGHLRAELDIRPDHWFFDGHFHNDPCMPGSLMFDGCLQAAAFHLTALGHTRDRDGWRFEPVPGNTVTLRCRGQVTPQSRSLAYEVFVTAHTGGPLPEIAADLVCTVDGVRAFHAAGVRLRLVPDWPHRPVPASGQPVARSEDGVPFDEAAMSAFATGRPSAAFGNAFAVFDGPRRMMRLPAPPFQFLDRITEITGSPRAAIVGNRAVGEHDVRGPMPLSSVMETALQTCGWLAAYTGAPLRSADDLRFRNLDGALTLLREIPPGATTLRTEVELTAMSDDGTLVIEGFTARTSADGVPVLELETTFGFFPHSAFDEQVGMPGEGITGAPNSDVDLRNPELPVLDRVTGSWPDGGRAGLGRLRAEKVVHARDWYFAAHFFTDPVQPGSLGVEAMAQLLRHHLLRQGWTPDDAPLATGRPMRWSYRGQVVPTHDLVTVEVDITAVASDHVVADGRLWVDGLLIYRVEGLSLSGRAPEGN</sequence>
<evidence type="ECO:0000259" key="11">
    <source>
        <dbReference type="PROSITE" id="PS52004"/>
    </source>
</evidence>
<dbReference type="Pfam" id="PF00698">
    <property type="entry name" value="Acyl_transf_1"/>
    <property type="match status" value="1"/>
</dbReference>
<dbReference type="InterPro" id="IPR018201">
    <property type="entry name" value="Ketoacyl_synth_AS"/>
</dbReference>
<keyword evidence="7" id="KW-0276">Fatty acid metabolism</keyword>
<dbReference type="InterPro" id="IPR013114">
    <property type="entry name" value="FabA_FabZ"/>
</dbReference>
<dbReference type="CDD" id="cd00833">
    <property type="entry name" value="PKS"/>
    <property type="match status" value="1"/>
</dbReference>
<evidence type="ECO:0000256" key="4">
    <source>
        <dbReference type="ARBA" id="ARBA00022516"/>
    </source>
</evidence>
<keyword evidence="4" id="KW-0444">Lipid biosynthesis</keyword>
<reference evidence="13" key="1">
    <citation type="journal article" date="2019" name="Int. J. Syst. Evol. Microbiol.">
        <title>The Global Catalogue of Microorganisms (GCM) 10K type strain sequencing project: providing services to taxonomists for standard genome sequencing and annotation.</title>
        <authorList>
            <consortium name="The Broad Institute Genomics Platform"/>
            <consortium name="The Broad Institute Genome Sequencing Center for Infectious Disease"/>
            <person name="Wu L."/>
            <person name="Ma J."/>
        </authorList>
    </citation>
    <scope>NUCLEOTIDE SEQUENCE [LARGE SCALE GENOMIC DNA]</scope>
    <source>
        <strain evidence="13">KCTC 12848</strain>
    </source>
</reference>
<dbReference type="PROSITE" id="PS00606">
    <property type="entry name" value="KS3_1"/>
    <property type="match status" value="1"/>
</dbReference>
<evidence type="ECO:0000256" key="6">
    <source>
        <dbReference type="ARBA" id="ARBA00022679"/>
    </source>
</evidence>
<evidence type="ECO:0000256" key="3">
    <source>
        <dbReference type="ARBA" id="ARBA00022450"/>
    </source>
</evidence>
<evidence type="ECO:0000256" key="7">
    <source>
        <dbReference type="ARBA" id="ARBA00022832"/>
    </source>
</evidence>
<dbReference type="SUPFAM" id="SSF53901">
    <property type="entry name" value="Thiolase-like"/>
    <property type="match status" value="3"/>
</dbReference>
<dbReference type="EMBL" id="JBHSJB010000017">
    <property type="protein sequence ID" value="MFC5055933.1"/>
    <property type="molecule type" value="Genomic_DNA"/>
</dbReference>
<comment type="pathway">
    <text evidence="1">Lipid metabolism; fatty acid biosynthesis.</text>
</comment>
<dbReference type="SMART" id="SM00827">
    <property type="entry name" value="PKS_AT"/>
    <property type="match status" value="1"/>
</dbReference>
<protein>
    <submittedName>
        <fullName evidence="12">Beta-ketoacyl synthase N-terminal-like domain-containing protein</fullName>
    </submittedName>
</protein>
<comment type="similarity">
    <text evidence="2">Belongs to the thioester dehydratase family. FabA subfamily.</text>
</comment>
<dbReference type="Pfam" id="PF07977">
    <property type="entry name" value="FabA"/>
    <property type="match status" value="2"/>
</dbReference>
<dbReference type="Pfam" id="PF00109">
    <property type="entry name" value="ketoacyl-synt"/>
    <property type="match status" value="2"/>
</dbReference>
<dbReference type="Gene3D" id="3.40.366.10">
    <property type="entry name" value="Malonyl-Coenzyme A Acyl Carrier Protein, domain 2"/>
    <property type="match status" value="1"/>
</dbReference>
<dbReference type="Pfam" id="PF02801">
    <property type="entry name" value="Ketoacyl-synt_C"/>
    <property type="match status" value="1"/>
</dbReference>
<dbReference type="InterPro" id="IPR014031">
    <property type="entry name" value="Ketoacyl_synth_C"/>
</dbReference>
<keyword evidence="9" id="KW-0275">Fatty acid biosynthesis</keyword>
<evidence type="ECO:0000256" key="9">
    <source>
        <dbReference type="ARBA" id="ARBA00023160"/>
    </source>
</evidence>
<keyword evidence="13" id="KW-1185">Reference proteome</keyword>
<organism evidence="12 13">
    <name type="scientific">Saccharothrix xinjiangensis</name>
    <dbReference type="NCBI Taxonomy" id="204798"/>
    <lineage>
        <taxon>Bacteria</taxon>
        <taxon>Bacillati</taxon>
        <taxon>Actinomycetota</taxon>
        <taxon>Actinomycetes</taxon>
        <taxon>Pseudonocardiales</taxon>
        <taxon>Pseudonocardiaceae</taxon>
        <taxon>Saccharothrix</taxon>
    </lineage>
</organism>
<dbReference type="InterPro" id="IPR014043">
    <property type="entry name" value="Acyl_transferase_dom"/>
</dbReference>
<evidence type="ECO:0000313" key="12">
    <source>
        <dbReference type="EMBL" id="MFC5055933.1"/>
    </source>
</evidence>
<dbReference type="InterPro" id="IPR014030">
    <property type="entry name" value="Ketoacyl_synth_N"/>
</dbReference>
<dbReference type="InterPro" id="IPR052568">
    <property type="entry name" value="PKS-FAS_Synthase"/>
</dbReference>
<dbReference type="InterPro" id="IPR016035">
    <property type="entry name" value="Acyl_Trfase/lysoPLipase"/>
</dbReference>
<dbReference type="Proteomes" id="UP001595833">
    <property type="component" value="Unassembled WGS sequence"/>
</dbReference>
<evidence type="ECO:0000256" key="8">
    <source>
        <dbReference type="ARBA" id="ARBA00023098"/>
    </source>
</evidence>
<feature type="domain" description="Ketosynthase family 3 (KS3)" evidence="11">
    <location>
        <begin position="3"/>
        <end position="403"/>
    </location>
</feature>
<evidence type="ECO:0000256" key="10">
    <source>
        <dbReference type="ARBA" id="ARBA00023239"/>
    </source>
</evidence>
<accession>A0ABV9Y102</accession>
<keyword evidence="8" id="KW-0443">Lipid metabolism</keyword>
<dbReference type="PANTHER" id="PTHR43074">
    <property type="entry name" value="OMEGA-3 POLYUNSATURATED FATTY ACID SYNTHASE PFAB-RELATED"/>
    <property type="match status" value="1"/>
</dbReference>
<dbReference type="InterPro" id="IPR029069">
    <property type="entry name" value="HotDog_dom_sf"/>
</dbReference>
<evidence type="ECO:0000256" key="5">
    <source>
        <dbReference type="ARBA" id="ARBA00022553"/>
    </source>
</evidence>
<dbReference type="Gene3D" id="3.30.70.250">
    <property type="entry name" value="Malonyl-CoA ACP transacylase, ACP-binding"/>
    <property type="match status" value="1"/>
</dbReference>
<evidence type="ECO:0000256" key="1">
    <source>
        <dbReference type="ARBA" id="ARBA00005194"/>
    </source>
</evidence>
<dbReference type="RefSeq" id="WP_344039785.1">
    <property type="nucleotide sequence ID" value="NZ_BAAAKE010000018.1"/>
</dbReference>
<dbReference type="SUPFAM" id="SSF54637">
    <property type="entry name" value="Thioesterase/thiol ester dehydrase-isomerase"/>
    <property type="match status" value="4"/>
</dbReference>
<dbReference type="InterPro" id="IPR010083">
    <property type="entry name" value="FabA"/>
</dbReference>
<dbReference type="Gene3D" id="3.10.129.10">
    <property type="entry name" value="Hotdog Thioesterase"/>
    <property type="match status" value="4"/>
</dbReference>
<dbReference type="InterPro" id="IPR020841">
    <property type="entry name" value="PKS_Beta-ketoAc_synthase_dom"/>
</dbReference>
<evidence type="ECO:0000256" key="2">
    <source>
        <dbReference type="ARBA" id="ARBA00006714"/>
    </source>
</evidence>
<gene>
    <name evidence="12" type="ORF">ACFPFM_19515</name>
</gene>
<proteinExistence type="inferred from homology"/>
<dbReference type="InterPro" id="IPR001227">
    <property type="entry name" value="Ac_transferase_dom_sf"/>
</dbReference>